<evidence type="ECO:0000313" key="2">
    <source>
        <dbReference type="EMBL" id="KAJ3434764.1"/>
    </source>
</evidence>
<feature type="compositionally biased region" description="Basic residues" evidence="1">
    <location>
        <begin position="161"/>
        <end position="188"/>
    </location>
</feature>
<feature type="compositionally biased region" description="Polar residues" evidence="1">
    <location>
        <begin position="126"/>
        <end position="136"/>
    </location>
</feature>
<comment type="caution">
    <text evidence="2">The sequence shown here is derived from an EMBL/GenBank/DDBJ whole genome shotgun (WGS) entry which is preliminary data.</text>
</comment>
<evidence type="ECO:0000313" key="3">
    <source>
        <dbReference type="Proteomes" id="UP001146793"/>
    </source>
</evidence>
<protein>
    <submittedName>
        <fullName evidence="2">Flagellar assembly protein flih</fullName>
    </submittedName>
</protein>
<dbReference type="EMBL" id="JANTQA010000042">
    <property type="protein sequence ID" value="KAJ3434764.1"/>
    <property type="molecule type" value="Genomic_DNA"/>
</dbReference>
<evidence type="ECO:0000256" key="1">
    <source>
        <dbReference type="SAM" id="MobiDB-lite"/>
    </source>
</evidence>
<feature type="compositionally biased region" description="Basic and acidic residues" evidence="1">
    <location>
        <begin position="351"/>
        <end position="364"/>
    </location>
</feature>
<feature type="compositionally biased region" description="Basic and acidic residues" evidence="1">
    <location>
        <begin position="189"/>
        <end position="209"/>
    </location>
</feature>
<accession>A0AAV7Z1A5</accession>
<proteinExistence type="predicted"/>
<feature type="compositionally biased region" description="Basic residues" evidence="1">
    <location>
        <begin position="302"/>
        <end position="346"/>
    </location>
</feature>
<feature type="compositionally biased region" description="Polar residues" evidence="1">
    <location>
        <begin position="151"/>
        <end position="160"/>
    </location>
</feature>
<dbReference type="Proteomes" id="UP001146793">
    <property type="component" value="Unassembled WGS sequence"/>
</dbReference>
<dbReference type="AlphaFoldDB" id="A0AAV7Z1A5"/>
<sequence>MQVPFNHIPISSNETNTIRLISQNSSIENFHKTRINKEDNYQNQLNDFLETGENQIEENTLLLNENRAFLNNINLNRDSTQIGMTIQPQLLRFVDNNTNIHDNYDNVPPIEPSTRDNNNELDDSEVLTSMSPGRTNKQTEHQTDTRIIHQIDNQAIFSNRKSNRTPNRHSNHSPNRHLNRSSNRHSNNKTRDNNQIEDQTKKRNRRNGDNYRNSYRVVKNKLYQKNRIPLSPVQKILEPSNRSTNNQQLIEYHQKNNLNNDPNVFTDYYQPLDPQFRNILLVQEQRQSKIRINKENVNSNLRRGRGSGHSRGRGRGHSRGYSRGHSKGHSRGHNRGRRRGASRGRNRSSMLRREGDNNSRRDSNYYDPSPQNFYQRKTPKQNRLRRITTPTRNKMRQYIANDNESHN</sequence>
<feature type="region of interest" description="Disordered" evidence="1">
    <location>
        <begin position="388"/>
        <end position="407"/>
    </location>
</feature>
<gene>
    <name evidence="2" type="ORF">M0812_01885</name>
</gene>
<keyword evidence="2" id="KW-0969">Cilium</keyword>
<keyword evidence="2" id="KW-0282">Flagellum</keyword>
<feature type="compositionally biased region" description="Basic and acidic residues" evidence="1">
    <location>
        <begin position="137"/>
        <end position="149"/>
    </location>
</feature>
<name>A0AAV7Z1A5_9EUKA</name>
<reference evidence="2" key="1">
    <citation type="submission" date="2022-08" db="EMBL/GenBank/DDBJ databases">
        <title>Novel sulphate-reducing endosymbionts in the free-living metamonad Anaeramoeba.</title>
        <authorList>
            <person name="Jerlstrom-Hultqvist J."/>
            <person name="Cepicka I."/>
            <person name="Gallot-Lavallee L."/>
            <person name="Salas-Leiva D."/>
            <person name="Curtis B.A."/>
            <person name="Zahonova K."/>
            <person name="Pipaliya S."/>
            <person name="Dacks J."/>
            <person name="Roger A.J."/>
        </authorList>
    </citation>
    <scope>NUCLEOTIDE SEQUENCE</scope>
    <source>
        <strain evidence="2">Busselton2</strain>
    </source>
</reference>
<feature type="region of interest" description="Disordered" evidence="1">
    <location>
        <begin position="291"/>
        <end position="382"/>
    </location>
</feature>
<organism evidence="2 3">
    <name type="scientific">Anaeramoeba flamelloides</name>
    <dbReference type="NCBI Taxonomy" id="1746091"/>
    <lineage>
        <taxon>Eukaryota</taxon>
        <taxon>Metamonada</taxon>
        <taxon>Anaeramoebidae</taxon>
        <taxon>Anaeramoeba</taxon>
    </lineage>
</organism>
<keyword evidence="2" id="KW-0966">Cell projection</keyword>
<feature type="region of interest" description="Disordered" evidence="1">
    <location>
        <begin position="102"/>
        <end position="223"/>
    </location>
</feature>